<evidence type="ECO:0000256" key="7">
    <source>
        <dbReference type="ARBA" id="ARBA00023237"/>
    </source>
</evidence>
<dbReference type="EMBL" id="JBHSJJ010000009">
    <property type="protein sequence ID" value="MFC4873176.1"/>
    <property type="molecule type" value="Genomic_DNA"/>
</dbReference>
<evidence type="ECO:0000259" key="12">
    <source>
        <dbReference type="Pfam" id="PF07715"/>
    </source>
</evidence>
<dbReference type="NCBIfam" id="TIGR04056">
    <property type="entry name" value="OMP_RagA_SusC"/>
    <property type="match status" value="1"/>
</dbReference>
<feature type="domain" description="TonB-dependent receptor-like beta-barrel" evidence="11">
    <location>
        <begin position="488"/>
        <end position="1042"/>
    </location>
</feature>
<dbReference type="RefSeq" id="WP_377065770.1">
    <property type="nucleotide sequence ID" value="NZ_JBHSJJ010000009.1"/>
</dbReference>
<reference evidence="14" key="1">
    <citation type="journal article" date="2019" name="Int. J. Syst. Evol. Microbiol.">
        <title>The Global Catalogue of Microorganisms (GCM) 10K type strain sequencing project: providing services to taxonomists for standard genome sequencing and annotation.</title>
        <authorList>
            <consortium name="The Broad Institute Genomics Platform"/>
            <consortium name="The Broad Institute Genome Sequencing Center for Infectious Disease"/>
            <person name="Wu L."/>
            <person name="Ma J."/>
        </authorList>
    </citation>
    <scope>NUCLEOTIDE SEQUENCE [LARGE SCALE GENOMIC DNA]</scope>
    <source>
        <strain evidence="14">CGMCC 4.7466</strain>
    </source>
</reference>
<feature type="compositionally biased region" description="Basic and acidic residues" evidence="10">
    <location>
        <begin position="900"/>
        <end position="919"/>
    </location>
</feature>
<evidence type="ECO:0000256" key="3">
    <source>
        <dbReference type="ARBA" id="ARBA00022452"/>
    </source>
</evidence>
<dbReference type="PROSITE" id="PS52016">
    <property type="entry name" value="TONB_DEPENDENT_REC_3"/>
    <property type="match status" value="1"/>
</dbReference>
<sequence>MKKTLHLLGMMGKYYLYGTMLQMVFMNWIFAATGNAQGSLDIKEVKVSLELESATLSQVFDALKEKTDFYFVYDRALTKESEPVNIHVRDESLESVLLLLAASHKLSFRQVNERISVKMLPKGNAKLSLVAVEIPVQGKVVDEQGEPLPGVTIVVEGTSSGTVTDINGEFSLNVDEGAVLQISFIGYQTQKVTVGNQSNISITLLEDQSSLDEVIVVGYGTQRKSDLTGAISSVSSQDLQETPAGNFLEQSQGRLAGVDIVRENGSPGAPVQIRIRGNRSINASNEPLYVIDGIPTTANINDFNPNDIESMEVLKDASAVAIYGSRGANGVVLITTKRGKTGKAVVSYDGYYGVKQPIENIDLMDGRQFAEYARVARGHAADDPSFDGNFLSSLEINNLQAGNYTDWLDLAIQTGSQQDHQVSVSGGSDKINYYVSGSFFQEDGYIPGTDFRRHAVRANLESQLTDKLKLGLSSTVSLSERNQMSNLPYNNSLGYSPLVGPTDEEGNFLPFPNPREGLLANPLINYQPYQYVDETRTHRIFANIYAEYQFTDNLRFRVNYGPDFNLSRRGRYRGLLEGNINTASLNNQMDFAYTLENILTYDKEFGKHHLNVVGLYSVQASRFESSSLSGQDIPVEKSLFYDIGSSSTITGIGSSLGEWGLLSYMGRINYRFDERFLFTLTGRADGSSRLAEGNKWAFFPAVSGGYIISEEPFMEGARVSFLKLRAGYGEVGNTAIDPFQTLGGLNRTTYIFGTTAAFGFENNLIPNPDLRWEISKTTNIGLDFGFWEDRFTGSFEFYVTNTKDLLLNRLLPITSGYNSILQNIGATRNSGWELTVGGNILNRPGGLNWDASLNVFSNREQIVELFDGENDDVGNQWFIGHPINVFYNFKQDGIWQSDEADRAADHGQRPGDIKIRDVNGRGADGNLTNEPDGIINADDRTILGSTVPDWSGGLTNRFSYKGFDLSILVHARVGQMLRSDFHYLGGNNWQGRYNSLNLDYWTPDNPTNAYPRPDAGEAPLYFDAVRFFDGSFVKIRNVALGYNFQNYLIEKIGFSSARVYTTMNNALIFSPYTTVDPETSNGIVGGGSPLTTATYIFGVNLKF</sequence>
<dbReference type="InterPro" id="IPR000531">
    <property type="entry name" value="Beta-barrel_TonB"/>
</dbReference>
<evidence type="ECO:0000259" key="11">
    <source>
        <dbReference type="Pfam" id="PF00593"/>
    </source>
</evidence>
<dbReference type="InterPro" id="IPR023997">
    <property type="entry name" value="TonB-dep_OMP_SusC/RagA_CS"/>
</dbReference>
<keyword evidence="5 9" id="KW-0798">TonB box</keyword>
<proteinExistence type="inferred from homology"/>
<organism evidence="13 14">
    <name type="scientific">Negadavirga shengliensis</name>
    <dbReference type="NCBI Taxonomy" id="1389218"/>
    <lineage>
        <taxon>Bacteria</taxon>
        <taxon>Pseudomonadati</taxon>
        <taxon>Bacteroidota</taxon>
        <taxon>Cytophagia</taxon>
        <taxon>Cytophagales</taxon>
        <taxon>Cyclobacteriaceae</taxon>
        <taxon>Negadavirga</taxon>
    </lineage>
</organism>
<evidence type="ECO:0000313" key="14">
    <source>
        <dbReference type="Proteomes" id="UP001595818"/>
    </source>
</evidence>
<evidence type="ECO:0000256" key="8">
    <source>
        <dbReference type="PROSITE-ProRule" id="PRU01360"/>
    </source>
</evidence>
<evidence type="ECO:0000256" key="6">
    <source>
        <dbReference type="ARBA" id="ARBA00023136"/>
    </source>
</evidence>
<dbReference type="NCBIfam" id="TIGR04057">
    <property type="entry name" value="SusC_RagA_signa"/>
    <property type="match status" value="1"/>
</dbReference>
<comment type="similarity">
    <text evidence="8 9">Belongs to the TonB-dependent receptor family.</text>
</comment>
<evidence type="ECO:0000256" key="5">
    <source>
        <dbReference type="ARBA" id="ARBA00023077"/>
    </source>
</evidence>
<protein>
    <submittedName>
        <fullName evidence="13">SusC/RagA family TonB-linked outer membrane protein</fullName>
    </submittedName>
</protein>
<dbReference type="InterPro" id="IPR037066">
    <property type="entry name" value="Plug_dom_sf"/>
</dbReference>
<dbReference type="InterPro" id="IPR008969">
    <property type="entry name" value="CarboxyPept-like_regulatory"/>
</dbReference>
<dbReference type="Pfam" id="PF13715">
    <property type="entry name" value="CarbopepD_reg_2"/>
    <property type="match status" value="1"/>
</dbReference>
<gene>
    <name evidence="13" type="ORF">ACFPFU_15865</name>
</gene>
<feature type="region of interest" description="Disordered" evidence="10">
    <location>
        <begin position="900"/>
        <end position="932"/>
    </location>
</feature>
<keyword evidence="2 8" id="KW-0813">Transport</keyword>
<accession>A0ABV9T3X1</accession>
<name>A0ABV9T3X1_9BACT</name>
<dbReference type="Proteomes" id="UP001595818">
    <property type="component" value="Unassembled WGS sequence"/>
</dbReference>
<comment type="subcellular location">
    <subcellularLocation>
        <location evidence="1 8">Cell outer membrane</location>
        <topology evidence="1 8">Multi-pass membrane protein</topology>
    </subcellularLocation>
</comment>
<dbReference type="InterPro" id="IPR039426">
    <property type="entry name" value="TonB-dep_rcpt-like"/>
</dbReference>
<dbReference type="InterPro" id="IPR036942">
    <property type="entry name" value="Beta-barrel_TonB_sf"/>
</dbReference>
<evidence type="ECO:0000256" key="1">
    <source>
        <dbReference type="ARBA" id="ARBA00004571"/>
    </source>
</evidence>
<evidence type="ECO:0000313" key="13">
    <source>
        <dbReference type="EMBL" id="MFC4873176.1"/>
    </source>
</evidence>
<comment type="caution">
    <text evidence="13">The sequence shown here is derived from an EMBL/GenBank/DDBJ whole genome shotgun (WGS) entry which is preliminary data.</text>
</comment>
<dbReference type="Gene3D" id="2.170.130.10">
    <property type="entry name" value="TonB-dependent receptor, plug domain"/>
    <property type="match status" value="1"/>
</dbReference>
<dbReference type="Gene3D" id="2.60.40.1120">
    <property type="entry name" value="Carboxypeptidase-like, regulatory domain"/>
    <property type="match status" value="1"/>
</dbReference>
<dbReference type="Pfam" id="PF07715">
    <property type="entry name" value="Plug"/>
    <property type="match status" value="1"/>
</dbReference>
<dbReference type="SUPFAM" id="SSF56935">
    <property type="entry name" value="Porins"/>
    <property type="match status" value="1"/>
</dbReference>
<dbReference type="SUPFAM" id="SSF49464">
    <property type="entry name" value="Carboxypeptidase regulatory domain-like"/>
    <property type="match status" value="1"/>
</dbReference>
<keyword evidence="6 8" id="KW-0472">Membrane</keyword>
<dbReference type="Pfam" id="PF00593">
    <property type="entry name" value="TonB_dep_Rec_b-barrel"/>
    <property type="match status" value="1"/>
</dbReference>
<dbReference type="Gene3D" id="2.40.170.20">
    <property type="entry name" value="TonB-dependent receptor, beta-barrel domain"/>
    <property type="match status" value="1"/>
</dbReference>
<evidence type="ECO:0000256" key="4">
    <source>
        <dbReference type="ARBA" id="ARBA00022692"/>
    </source>
</evidence>
<keyword evidence="4 8" id="KW-0812">Transmembrane</keyword>
<dbReference type="InterPro" id="IPR023996">
    <property type="entry name" value="TonB-dep_OMP_SusC/RagA"/>
</dbReference>
<keyword evidence="14" id="KW-1185">Reference proteome</keyword>
<feature type="domain" description="TonB-dependent receptor plug" evidence="12">
    <location>
        <begin position="224"/>
        <end position="331"/>
    </location>
</feature>
<keyword evidence="3 8" id="KW-1134">Transmembrane beta strand</keyword>
<evidence type="ECO:0000256" key="9">
    <source>
        <dbReference type="RuleBase" id="RU003357"/>
    </source>
</evidence>
<evidence type="ECO:0000256" key="2">
    <source>
        <dbReference type="ARBA" id="ARBA00022448"/>
    </source>
</evidence>
<evidence type="ECO:0000256" key="10">
    <source>
        <dbReference type="SAM" id="MobiDB-lite"/>
    </source>
</evidence>
<dbReference type="InterPro" id="IPR012910">
    <property type="entry name" value="Plug_dom"/>
</dbReference>
<keyword evidence="7 8" id="KW-0998">Cell outer membrane</keyword>